<dbReference type="PROSITE" id="PS00383">
    <property type="entry name" value="TYR_PHOSPHATASE_1"/>
    <property type="match status" value="1"/>
</dbReference>
<comment type="catalytic activity">
    <reaction evidence="9">
        <text>O-phospho-L-threonyl-[protein] + H2O = L-threonyl-[protein] + phosphate</text>
        <dbReference type="Rhea" id="RHEA:47004"/>
        <dbReference type="Rhea" id="RHEA-COMP:11060"/>
        <dbReference type="Rhea" id="RHEA-COMP:11605"/>
        <dbReference type="ChEBI" id="CHEBI:15377"/>
        <dbReference type="ChEBI" id="CHEBI:30013"/>
        <dbReference type="ChEBI" id="CHEBI:43474"/>
        <dbReference type="ChEBI" id="CHEBI:61977"/>
        <dbReference type="EC" id="3.1.3.16"/>
    </reaction>
</comment>
<comment type="similarity">
    <text evidence="3">Belongs to the protein-tyrosine phosphatase family. Non-receptor class dual specificity subfamily.</text>
</comment>
<dbReference type="PROSITE" id="PS50056">
    <property type="entry name" value="TYR_PHOSPHATASE_2"/>
    <property type="match status" value="1"/>
</dbReference>
<evidence type="ECO:0000256" key="3">
    <source>
        <dbReference type="ARBA" id="ARBA00008601"/>
    </source>
</evidence>
<evidence type="ECO:0000256" key="6">
    <source>
        <dbReference type="ARBA" id="ARBA00022912"/>
    </source>
</evidence>
<dbReference type="GO" id="GO:0005737">
    <property type="term" value="C:cytoplasm"/>
    <property type="evidence" value="ECO:0007669"/>
    <property type="project" value="UniProtKB-SubCell"/>
</dbReference>
<dbReference type="CDD" id="cd14498">
    <property type="entry name" value="DSP"/>
    <property type="match status" value="1"/>
</dbReference>
<dbReference type="GeneID" id="115881937"/>
<dbReference type="Proteomes" id="UP000504635">
    <property type="component" value="Unplaced"/>
</dbReference>
<dbReference type="SUPFAM" id="SSF52799">
    <property type="entry name" value="(Phosphotyrosine protein) phosphatases II"/>
    <property type="match status" value="1"/>
</dbReference>
<evidence type="ECO:0000256" key="5">
    <source>
        <dbReference type="ARBA" id="ARBA00022801"/>
    </source>
</evidence>
<comment type="subcellular location">
    <subcellularLocation>
        <location evidence="2">Cytoplasm</location>
    </subcellularLocation>
    <subcellularLocation>
        <location evidence="1">Nucleus</location>
    </subcellularLocation>
</comment>
<protein>
    <submittedName>
        <fullName evidence="15">Dual specificity protein phosphatase MPK-4-like</fullName>
    </submittedName>
</protein>
<evidence type="ECO:0000256" key="2">
    <source>
        <dbReference type="ARBA" id="ARBA00004496"/>
    </source>
</evidence>
<dbReference type="InterPro" id="IPR016130">
    <property type="entry name" value="Tyr_Pase_AS"/>
</dbReference>
<evidence type="ECO:0000256" key="11">
    <source>
        <dbReference type="PIRSR" id="PIRSR000941-50"/>
    </source>
</evidence>
<dbReference type="GO" id="GO:0004725">
    <property type="term" value="F:protein tyrosine phosphatase activity"/>
    <property type="evidence" value="ECO:0007669"/>
    <property type="project" value="UniProtKB-EC"/>
</dbReference>
<dbReference type="InterPro" id="IPR000387">
    <property type="entry name" value="Tyr_Pase_dom"/>
</dbReference>
<feature type="domain" description="Tyrosine specific protein phosphatases" evidence="13">
    <location>
        <begin position="65"/>
        <end position="125"/>
    </location>
</feature>
<dbReference type="PROSITE" id="PS50054">
    <property type="entry name" value="TYR_PHOSPHATASE_DUAL"/>
    <property type="match status" value="1"/>
</dbReference>
<dbReference type="GO" id="GO:0004722">
    <property type="term" value="F:protein serine/threonine phosphatase activity"/>
    <property type="evidence" value="ECO:0007669"/>
    <property type="project" value="UniProtKB-EC"/>
</dbReference>
<feature type="domain" description="Tyrosine-protein phosphatase" evidence="12">
    <location>
        <begin position="3"/>
        <end position="147"/>
    </location>
</feature>
<dbReference type="InterPro" id="IPR016278">
    <property type="entry name" value="DUSP12"/>
</dbReference>
<dbReference type="Pfam" id="PF00782">
    <property type="entry name" value="DSPc"/>
    <property type="match status" value="1"/>
</dbReference>
<dbReference type="PANTHER" id="PTHR45848">
    <property type="entry name" value="DUAL SPECIFICITY PROTEIN PHOSPHATASE 12 FAMILY MEMBER"/>
    <property type="match status" value="1"/>
</dbReference>
<evidence type="ECO:0000259" key="13">
    <source>
        <dbReference type="PROSITE" id="PS50056"/>
    </source>
</evidence>
<evidence type="ECO:0000256" key="8">
    <source>
        <dbReference type="ARBA" id="ARBA00047761"/>
    </source>
</evidence>
<dbReference type="RefSeq" id="XP_030755525.1">
    <property type="nucleotide sequence ID" value="XM_030899665.1"/>
</dbReference>
<comment type="catalytic activity">
    <reaction evidence="8">
        <text>O-phospho-L-seryl-[protein] + H2O = L-seryl-[protein] + phosphate</text>
        <dbReference type="Rhea" id="RHEA:20629"/>
        <dbReference type="Rhea" id="RHEA-COMP:9863"/>
        <dbReference type="Rhea" id="RHEA-COMP:11604"/>
        <dbReference type="ChEBI" id="CHEBI:15377"/>
        <dbReference type="ChEBI" id="CHEBI:29999"/>
        <dbReference type="ChEBI" id="CHEBI:43474"/>
        <dbReference type="ChEBI" id="CHEBI:83421"/>
        <dbReference type="EC" id="3.1.3.16"/>
    </reaction>
</comment>
<evidence type="ECO:0000256" key="9">
    <source>
        <dbReference type="ARBA" id="ARBA00048336"/>
    </source>
</evidence>
<organism evidence="14 15">
    <name type="scientific">Sitophilus oryzae</name>
    <name type="common">Rice weevil</name>
    <name type="synonym">Curculio oryzae</name>
    <dbReference type="NCBI Taxonomy" id="7048"/>
    <lineage>
        <taxon>Eukaryota</taxon>
        <taxon>Metazoa</taxon>
        <taxon>Ecdysozoa</taxon>
        <taxon>Arthropoda</taxon>
        <taxon>Hexapoda</taxon>
        <taxon>Insecta</taxon>
        <taxon>Pterygota</taxon>
        <taxon>Neoptera</taxon>
        <taxon>Endopterygota</taxon>
        <taxon>Coleoptera</taxon>
        <taxon>Polyphaga</taxon>
        <taxon>Cucujiformia</taxon>
        <taxon>Curculionidae</taxon>
        <taxon>Dryophthorinae</taxon>
        <taxon>Sitophilus</taxon>
    </lineage>
</organism>
<dbReference type="GO" id="GO:0005634">
    <property type="term" value="C:nucleus"/>
    <property type="evidence" value="ECO:0007669"/>
    <property type="project" value="UniProtKB-SubCell"/>
</dbReference>
<evidence type="ECO:0000256" key="10">
    <source>
        <dbReference type="ARBA" id="ARBA00051722"/>
    </source>
</evidence>
<evidence type="ECO:0000256" key="7">
    <source>
        <dbReference type="ARBA" id="ARBA00023242"/>
    </source>
</evidence>
<dbReference type="InParanoid" id="A0A6J2XXN5"/>
<evidence type="ECO:0000259" key="12">
    <source>
        <dbReference type="PROSITE" id="PS50054"/>
    </source>
</evidence>
<gene>
    <name evidence="15" type="primary">LOC115881937</name>
</gene>
<evidence type="ECO:0000256" key="4">
    <source>
        <dbReference type="ARBA" id="ARBA00022490"/>
    </source>
</evidence>
<dbReference type="InterPro" id="IPR000340">
    <property type="entry name" value="Dual-sp_phosphatase_cat-dom"/>
</dbReference>
<keyword evidence="5" id="KW-0378">Hydrolase</keyword>
<evidence type="ECO:0000313" key="15">
    <source>
        <dbReference type="RefSeq" id="XP_030755525.1"/>
    </source>
</evidence>
<dbReference type="KEGG" id="soy:115881937"/>
<dbReference type="SMART" id="SM00195">
    <property type="entry name" value="DSPc"/>
    <property type="match status" value="1"/>
</dbReference>
<accession>A0A6J2XXN5</accession>
<name>A0A6J2XXN5_SITOR</name>
<reference evidence="15" key="1">
    <citation type="submission" date="2025-08" db="UniProtKB">
        <authorList>
            <consortium name="RefSeq"/>
        </authorList>
    </citation>
    <scope>IDENTIFICATION</scope>
    <source>
        <tissue evidence="15">Gonads</tissue>
    </source>
</reference>
<dbReference type="Gene3D" id="3.90.190.10">
    <property type="entry name" value="Protein tyrosine phosphatase superfamily"/>
    <property type="match status" value="1"/>
</dbReference>
<feature type="active site" description="Phosphocysteine intermediate" evidence="11">
    <location>
        <position position="91"/>
    </location>
</feature>
<evidence type="ECO:0000313" key="14">
    <source>
        <dbReference type="Proteomes" id="UP000504635"/>
    </source>
</evidence>
<dbReference type="OrthoDB" id="2017893at2759"/>
<dbReference type="AlphaFoldDB" id="A0A6J2XXN5"/>
<dbReference type="FunFam" id="3.90.190.10:FF:000056">
    <property type="entry name" value="Dual specificity phosphatase 12"/>
    <property type="match status" value="1"/>
</dbReference>
<dbReference type="PANTHER" id="PTHR45848:SF4">
    <property type="entry name" value="DUAL SPECIFICITY PROTEIN PHOSPHATASE 12"/>
    <property type="match status" value="1"/>
</dbReference>
<keyword evidence="7" id="KW-0539">Nucleus</keyword>
<keyword evidence="6" id="KW-0904">Protein phosphatase</keyword>
<keyword evidence="14" id="KW-1185">Reference proteome</keyword>
<dbReference type="InterPro" id="IPR029021">
    <property type="entry name" value="Prot-tyrosine_phosphatase-like"/>
</dbReference>
<proteinExistence type="inferred from homology"/>
<dbReference type="PIRSF" id="PIRSF000941">
    <property type="entry name" value="DUSP12"/>
    <property type="match status" value="1"/>
</dbReference>
<sequence>MHEDLDEIVPRLYLGSWEAATDTNILNKYHITHILTVETSPLPRSITCFRHITTKFIEALDLPSEDLLSHFDDIYAFIEKGLNTGAVLVHCYYGVSRSATAVLAYLMKKYGWSFSKAFQKVKSKRRFVYPNEGFAAQLKLYQDFGCKIDRNEKKCKLFRLKLVTEKIKEGRNIPRNFLDLVQPDPKKFTDSFKCKNCHRALVAKINQFPHEDKSRECSKIYFVEPTSWMKVTELTKGELYCPQCSKRVGAFNWLGWRCSCDFKMTPAFYLDPSEAY</sequence>
<comment type="catalytic activity">
    <reaction evidence="10">
        <text>O-phospho-L-tyrosyl-[protein] + H2O = L-tyrosyl-[protein] + phosphate</text>
        <dbReference type="Rhea" id="RHEA:10684"/>
        <dbReference type="Rhea" id="RHEA-COMP:10136"/>
        <dbReference type="Rhea" id="RHEA-COMP:20101"/>
        <dbReference type="ChEBI" id="CHEBI:15377"/>
        <dbReference type="ChEBI" id="CHEBI:43474"/>
        <dbReference type="ChEBI" id="CHEBI:46858"/>
        <dbReference type="ChEBI" id="CHEBI:61978"/>
        <dbReference type="EC" id="3.1.3.48"/>
    </reaction>
</comment>
<evidence type="ECO:0000256" key="1">
    <source>
        <dbReference type="ARBA" id="ARBA00004123"/>
    </source>
</evidence>
<dbReference type="GO" id="GO:0008138">
    <property type="term" value="F:protein tyrosine/serine/threonine phosphatase activity"/>
    <property type="evidence" value="ECO:0007669"/>
    <property type="project" value="InterPro"/>
</dbReference>
<keyword evidence="4" id="KW-0963">Cytoplasm</keyword>
<dbReference type="InterPro" id="IPR020422">
    <property type="entry name" value="TYR_PHOSPHATASE_DUAL_dom"/>
</dbReference>